<proteinExistence type="predicted"/>
<evidence type="ECO:0000313" key="1">
    <source>
        <dbReference type="EnsemblMetazoa" id="XP_026296441"/>
    </source>
</evidence>
<dbReference type="GeneID" id="102653873"/>
<accession>A0A7M7L1R8</accession>
<gene>
    <name evidence="3" type="primary">LOC102653873</name>
</gene>
<reference evidence="3" key="2">
    <citation type="submission" date="2025-04" db="UniProtKB">
        <authorList>
            <consortium name="RefSeq"/>
        </authorList>
    </citation>
    <scope>IDENTIFICATION</scope>
    <source>
        <strain evidence="3">DH4</strain>
        <tissue evidence="3">Whole body</tissue>
    </source>
</reference>
<keyword evidence="2" id="KW-1185">Reference proteome</keyword>
<dbReference type="Proteomes" id="UP000005203">
    <property type="component" value="Linkage group LG5"/>
</dbReference>
<dbReference type="AlphaFoldDB" id="A0A7M7L1R8"/>
<dbReference type="EnsemblMetazoa" id="XM_026440656">
    <property type="protein sequence ID" value="XP_026296441"/>
    <property type="gene ID" value="LOC102653873"/>
</dbReference>
<protein>
    <submittedName>
        <fullName evidence="3">Uncharacterized protein LOC102653873</fullName>
    </submittedName>
</protein>
<reference evidence="1" key="1">
    <citation type="submission" date="2021-01" db="UniProtKB">
        <authorList>
            <consortium name="EnsemblMetazoa"/>
        </authorList>
    </citation>
    <scope>IDENTIFICATION</scope>
    <source>
        <strain evidence="1">DH4</strain>
    </source>
</reference>
<evidence type="ECO:0000313" key="3">
    <source>
        <dbReference type="RefSeq" id="XP_026296441.1"/>
    </source>
</evidence>
<evidence type="ECO:0000313" key="2">
    <source>
        <dbReference type="Proteomes" id="UP000005203"/>
    </source>
</evidence>
<dbReference type="KEGG" id="ame:102653873"/>
<organism evidence="1">
    <name type="scientific">Apis mellifera</name>
    <name type="common">Honeybee</name>
    <dbReference type="NCBI Taxonomy" id="7460"/>
    <lineage>
        <taxon>Eukaryota</taxon>
        <taxon>Metazoa</taxon>
        <taxon>Ecdysozoa</taxon>
        <taxon>Arthropoda</taxon>
        <taxon>Hexapoda</taxon>
        <taxon>Insecta</taxon>
        <taxon>Pterygota</taxon>
        <taxon>Neoptera</taxon>
        <taxon>Endopterygota</taxon>
        <taxon>Hymenoptera</taxon>
        <taxon>Apocrita</taxon>
        <taxon>Aculeata</taxon>
        <taxon>Apoidea</taxon>
        <taxon>Anthophila</taxon>
        <taxon>Apidae</taxon>
        <taxon>Apis</taxon>
    </lineage>
</organism>
<name>A0A7M7L1R8_APIME</name>
<dbReference type="RefSeq" id="XP_026296441.1">
    <property type="nucleotide sequence ID" value="XM_026440656.1"/>
</dbReference>
<accession>A0A8B8GXG7</accession>
<sequence length="114" mass="13305">MSEAGMTEASDNRQIKHENECMCAQQEERDLRARIHFPLLDLSAISRLSRCSLPPNASFPPYRLHLFVDWPVNRYQKLSEVIESNQDATISENDYITYRLHNKTKILSRNNVIN</sequence>